<dbReference type="AlphaFoldDB" id="A0AAF0DJ52"/>
<evidence type="ECO:0000313" key="1">
    <source>
        <dbReference type="EMBL" id="WEW58552.1"/>
    </source>
</evidence>
<reference evidence="1" key="1">
    <citation type="submission" date="2023-03" db="EMBL/GenBank/DDBJ databases">
        <title>Emydomyces testavorans Genome Sequence.</title>
        <authorList>
            <person name="Hoyer L."/>
        </authorList>
    </citation>
    <scope>NUCLEOTIDE SEQUENCE</scope>
    <source>
        <strain evidence="1">16-2883</strain>
    </source>
</reference>
<dbReference type="Pfam" id="PF12511">
    <property type="entry name" value="DUF3716"/>
    <property type="match status" value="1"/>
</dbReference>
<dbReference type="EMBL" id="CP120628">
    <property type="protein sequence ID" value="WEW58552.1"/>
    <property type="molecule type" value="Genomic_DNA"/>
</dbReference>
<dbReference type="Proteomes" id="UP001219355">
    <property type="component" value="Chromosome 2"/>
</dbReference>
<accession>A0AAF0DJ52</accession>
<proteinExistence type="predicted"/>
<dbReference type="InterPro" id="IPR022190">
    <property type="entry name" value="DUF3716"/>
</dbReference>
<name>A0AAF0DJ52_9EURO</name>
<gene>
    <name evidence="1" type="ORF">PRK78_004020</name>
</gene>
<organism evidence="1 2">
    <name type="scientific">Emydomyces testavorans</name>
    <dbReference type="NCBI Taxonomy" id="2070801"/>
    <lineage>
        <taxon>Eukaryota</taxon>
        <taxon>Fungi</taxon>
        <taxon>Dikarya</taxon>
        <taxon>Ascomycota</taxon>
        <taxon>Pezizomycotina</taxon>
        <taxon>Eurotiomycetes</taxon>
        <taxon>Eurotiomycetidae</taxon>
        <taxon>Onygenales</taxon>
        <taxon>Nannizziopsiaceae</taxon>
        <taxon>Emydomyces</taxon>
    </lineage>
</organism>
<protein>
    <submittedName>
        <fullName evidence="1">Uncharacterized protein</fullName>
    </submittedName>
</protein>
<sequence length="262" mass="29550">MAEEKSELVVMVEQLFKKLIKIMQNLTAIVFMKNFVLHESMKMMNLTQPENHKAVLMQSCEELQEEACQQCKDDYESFTDCVVIAGCFEDACVGCHVNSMMKQCLFWTMCCELMETKESRLLQWKKAMKKRRKKKKTQRNELSCMFTTILILAHQQFTAAAKASSALVAVMAAFTDLYAEKVGLEEVESIDERVGVADLNNEGEEVAGDADDVIEDLVHQHEWGADDVTAGGLPNLDDLVGQIAGNVKQQLLRELQENGVKK</sequence>
<keyword evidence="2" id="KW-1185">Reference proteome</keyword>
<evidence type="ECO:0000313" key="2">
    <source>
        <dbReference type="Proteomes" id="UP001219355"/>
    </source>
</evidence>